<dbReference type="GeneID" id="92097382"/>
<reference evidence="2 3" key="1">
    <citation type="submission" date="2023-01" db="EMBL/GenBank/DDBJ databases">
        <title>Analysis of 21 Apiospora genomes using comparative genomics revels a genus with tremendous synthesis potential of carbohydrate active enzymes and secondary metabolites.</title>
        <authorList>
            <person name="Sorensen T."/>
        </authorList>
    </citation>
    <scope>NUCLEOTIDE SEQUENCE [LARGE SCALE GENOMIC DNA]</scope>
    <source>
        <strain evidence="2 3">CBS 135458</strain>
    </source>
</reference>
<dbReference type="RefSeq" id="XP_066709280.1">
    <property type="nucleotide sequence ID" value="XM_066864319.1"/>
</dbReference>
<dbReference type="Proteomes" id="UP001480595">
    <property type="component" value="Unassembled WGS sequence"/>
</dbReference>
<protein>
    <submittedName>
        <fullName evidence="2">Uncharacterized protein</fullName>
    </submittedName>
</protein>
<gene>
    <name evidence="2" type="ORF">PG994_012910</name>
</gene>
<accession>A0ABR1T7M3</accession>
<name>A0ABR1T7M3_9PEZI</name>
<proteinExistence type="predicted"/>
<keyword evidence="3" id="KW-1185">Reference proteome</keyword>
<sequence>MASLFIYAPYPTTRLFSSQASSDKAKKKLPTMEPPTSASGPPDHVLYGNPDPGPMQDLARNRRFEEWKKDVARWEAEEKWERERPKDVIKWREIKY</sequence>
<evidence type="ECO:0000256" key="1">
    <source>
        <dbReference type="SAM" id="MobiDB-lite"/>
    </source>
</evidence>
<evidence type="ECO:0000313" key="3">
    <source>
        <dbReference type="Proteomes" id="UP001480595"/>
    </source>
</evidence>
<feature type="region of interest" description="Disordered" evidence="1">
    <location>
        <begin position="17"/>
        <end position="56"/>
    </location>
</feature>
<comment type="caution">
    <text evidence="2">The sequence shown here is derived from an EMBL/GenBank/DDBJ whole genome shotgun (WGS) entry which is preliminary data.</text>
</comment>
<organism evidence="2 3">
    <name type="scientific">Apiospora phragmitis</name>
    <dbReference type="NCBI Taxonomy" id="2905665"/>
    <lineage>
        <taxon>Eukaryota</taxon>
        <taxon>Fungi</taxon>
        <taxon>Dikarya</taxon>
        <taxon>Ascomycota</taxon>
        <taxon>Pezizomycotina</taxon>
        <taxon>Sordariomycetes</taxon>
        <taxon>Xylariomycetidae</taxon>
        <taxon>Amphisphaeriales</taxon>
        <taxon>Apiosporaceae</taxon>
        <taxon>Apiospora</taxon>
    </lineage>
</organism>
<evidence type="ECO:0000313" key="2">
    <source>
        <dbReference type="EMBL" id="KAK8042427.1"/>
    </source>
</evidence>
<dbReference type="EMBL" id="JAQQWL010000013">
    <property type="protein sequence ID" value="KAK8042427.1"/>
    <property type="molecule type" value="Genomic_DNA"/>
</dbReference>